<gene>
    <name evidence="11" type="ORF">EST38_g4193</name>
</gene>
<dbReference type="PROSITE" id="PS00059">
    <property type="entry name" value="ADH_ZINC"/>
    <property type="match status" value="1"/>
</dbReference>
<evidence type="ECO:0000256" key="4">
    <source>
        <dbReference type="ARBA" id="ARBA00022833"/>
    </source>
</evidence>
<dbReference type="SUPFAM" id="SSF51735">
    <property type="entry name" value="NAD(P)-binding Rossmann-fold domains"/>
    <property type="match status" value="1"/>
</dbReference>
<dbReference type="Gene3D" id="3.40.50.720">
    <property type="entry name" value="NAD(P)-binding Rossmann-like Domain"/>
    <property type="match status" value="1"/>
</dbReference>
<evidence type="ECO:0000256" key="7">
    <source>
        <dbReference type="ARBA" id="ARBA00038954"/>
    </source>
</evidence>
<comment type="cofactor">
    <cofactor evidence="1">
        <name>Zn(2+)</name>
        <dbReference type="ChEBI" id="CHEBI:29105"/>
    </cofactor>
</comment>
<dbReference type="GO" id="GO:0006062">
    <property type="term" value="P:sorbitol catabolic process"/>
    <property type="evidence" value="ECO:0007669"/>
    <property type="project" value="TreeGrafter"/>
</dbReference>
<evidence type="ECO:0000256" key="2">
    <source>
        <dbReference type="ARBA" id="ARBA00008072"/>
    </source>
</evidence>
<keyword evidence="6" id="KW-0520">NAD</keyword>
<keyword evidence="3" id="KW-0479">Metal-binding</keyword>
<dbReference type="Proteomes" id="UP000290288">
    <property type="component" value="Unassembled WGS sequence"/>
</dbReference>
<evidence type="ECO:0000256" key="3">
    <source>
        <dbReference type="ARBA" id="ARBA00022723"/>
    </source>
</evidence>
<comment type="caution">
    <text evidence="11">The sequence shown here is derived from an EMBL/GenBank/DDBJ whole genome shotgun (WGS) entry which is preliminary data.</text>
</comment>
<dbReference type="PANTHER" id="PTHR43161:SF12">
    <property type="entry name" value="L-ARABINITOL 4-DEHYDROGENASE"/>
    <property type="match status" value="1"/>
</dbReference>
<evidence type="ECO:0000256" key="6">
    <source>
        <dbReference type="ARBA" id="ARBA00023027"/>
    </source>
</evidence>
<dbReference type="EMBL" id="SDEE01000099">
    <property type="protein sequence ID" value="RXW21674.1"/>
    <property type="molecule type" value="Genomic_DNA"/>
</dbReference>
<comment type="similarity">
    <text evidence="2">Belongs to the zinc-containing alcohol dehydrogenase family.</text>
</comment>
<dbReference type="GO" id="GO:0050019">
    <property type="term" value="F:L-arabinitol 4-dehydrogenase activity"/>
    <property type="evidence" value="ECO:0007669"/>
    <property type="project" value="UniProtKB-EC"/>
</dbReference>
<dbReference type="SUPFAM" id="SSF50129">
    <property type="entry name" value="GroES-like"/>
    <property type="match status" value="1"/>
</dbReference>
<dbReference type="OrthoDB" id="2148442at2759"/>
<feature type="domain" description="Alcohol dehydrogenase-like C-terminal" evidence="10">
    <location>
        <begin position="129"/>
        <end position="260"/>
    </location>
</feature>
<evidence type="ECO:0000256" key="5">
    <source>
        <dbReference type="ARBA" id="ARBA00023002"/>
    </source>
</evidence>
<dbReference type="GO" id="GO:0008270">
    <property type="term" value="F:zinc ion binding"/>
    <property type="evidence" value="ECO:0007669"/>
    <property type="project" value="InterPro"/>
</dbReference>
<dbReference type="InterPro" id="IPR036291">
    <property type="entry name" value="NAD(P)-bd_dom_sf"/>
</dbReference>
<dbReference type="Pfam" id="PF00107">
    <property type="entry name" value="ADH_zinc_N"/>
    <property type="match status" value="1"/>
</dbReference>
<proteinExistence type="inferred from homology"/>
<name>A0A4Q2DRM7_9AGAR</name>
<reference evidence="11 12" key="1">
    <citation type="submission" date="2019-01" db="EMBL/GenBank/DDBJ databases">
        <title>Draft genome sequence of Psathyrella aberdarensis IHI B618.</title>
        <authorList>
            <person name="Buettner E."/>
            <person name="Kellner H."/>
        </authorList>
    </citation>
    <scope>NUCLEOTIDE SEQUENCE [LARGE SCALE GENOMIC DNA]</scope>
    <source>
        <strain evidence="11 12">IHI B618</strain>
    </source>
</reference>
<evidence type="ECO:0000259" key="10">
    <source>
        <dbReference type="Pfam" id="PF00107"/>
    </source>
</evidence>
<dbReference type="InterPro" id="IPR013149">
    <property type="entry name" value="ADH-like_C"/>
</dbReference>
<keyword evidence="12" id="KW-1185">Reference proteome</keyword>
<dbReference type="InterPro" id="IPR002328">
    <property type="entry name" value="ADH_Zn_CS"/>
</dbReference>
<organism evidence="11 12">
    <name type="scientific">Candolleomyces aberdarensis</name>
    <dbReference type="NCBI Taxonomy" id="2316362"/>
    <lineage>
        <taxon>Eukaryota</taxon>
        <taxon>Fungi</taxon>
        <taxon>Dikarya</taxon>
        <taxon>Basidiomycota</taxon>
        <taxon>Agaricomycotina</taxon>
        <taxon>Agaricomycetes</taxon>
        <taxon>Agaricomycetidae</taxon>
        <taxon>Agaricales</taxon>
        <taxon>Agaricineae</taxon>
        <taxon>Psathyrellaceae</taxon>
        <taxon>Candolleomyces</taxon>
    </lineage>
</organism>
<dbReference type="PANTHER" id="PTHR43161">
    <property type="entry name" value="SORBITOL DEHYDROGENASE"/>
    <property type="match status" value="1"/>
</dbReference>
<dbReference type="EC" id="1.1.1.12" evidence="7"/>
<evidence type="ECO:0000256" key="9">
    <source>
        <dbReference type="ARBA" id="ARBA00049317"/>
    </source>
</evidence>
<dbReference type="InterPro" id="IPR011032">
    <property type="entry name" value="GroES-like_sf"/>
</dbReference>
<evidence type="ECO:0000313" key="11">
    <source>
        <dbReference type="EMBL" id="RXW21674.1"/>
    </source>
</evidence>
<evidence type="ECO:0000313" key="12">
    <source>
        <dbReference type="Proteomes" id="UP000290288"/>
    </source>
</evidence>
<evidence type="ECO:0000256" key="8">
    <source>
        <dbReference type="ARBA" id="ARBA00039783"/>
    </source>
</evidence>
<keyword evidence="4" id="KW-0862">Zinc</keyword>
<dbReference type="Gene3D" id="3.90.180.10">
    <property type="entry name" value="Medium-chain alcohol dehydrogenases, catalytic domain"/>
    <property type="match status" value="2"/>
</dbReference>
<sequence length="300" mass="31829">MSATVAISQAELYDPRKVLSAPEFKVLKEGEKPEAGANVAVFYNAKKEVHLVQKPRPKPGPGQVLVHCGSGHESAGEVVEVGEGVSQWKVDNVSFEEGALCEPLAVALAGIERANLRLGDPVLICGAGPIGLVSLLSARAAGAEPIVITDLVQSRLDFAKTLIPGVRTILIDRGKSAKEQAAVIKEVAEGPVNLVLECTGVESSINTGVFSAKFGGKVFVIGVGKNELSFPFMHLSANEIDLQFQYRYCNQYPKAIRLVAGGLINLKPLVTHRFSLEDGVSAFHVAADPSQGAIKVQILD</sequence>
<dbReference type="STRING" id="2316362.A0A4Q2DRM7"/>
<comment type="catalytic activity">
    <reaction evidence="9">
        <text>L-arabinitol + NAD(+) = L-xylulose + NADH + H(+)</text>
        <dbReference type="Rhea" id="RHEA:16381"/>
        <dbReference type="ChEBI" id="CHEBI:15378"/>
        <dbReference type="ChEBI" id="CHEBI:17399"/>
        <dbReference type="ChEBI" id="CHEBI:18403"/>
        <dbReference type="ChEBI" id="CHEBI:57540"/>
        <dbReference type="ChEBI" id="CHEBI:57945"/>
        <dbReference type="EC" id="1.1.1.12"/>
    </reaction>
</comment>
<dbReference type="GO" id="GO:0003939">
    <property type="term" value="F:L-iditol 2-dehydrogenase (NAD+) activity"/>
    <property type="evidence" value="ECO:0007669"/>
    <property type="project" value="TreeGrafter"/>
</dbReference>
<accession>A0A4Q2DRM7</accession>
<evidence type="ECO:0000256" key="1">
    <source>
        <dbReference type="ARBA" id="ARBA00001947"/>
    </source>
</evidence>
<keyword evidence="5" id="KW-0560">Oxidoreductase</keyword>
<dbReference type="AlphaFoldDB" id="A0A4Q2DRM7"/>
<dbReference type="FunFam" id="3.40.50.720:FF:000068">
    <property type="entry name" value="Sorbitol dehydrogenase"/>
    <property type="match status" value="1"/>
</dbReference>
<protein>
    <recommendedName>
        <fullName evidence="8">L-arabinitol 4-dehydrogenase</fullName>
        <ecNumber evidence="7">1.1.1.12</ecNumber>
    </recommendedName>
</protein>